<keyword evidence="9" id="KW-0413">Isomerase</keyword>
<dbReference type="GO" id="GO:0016787">
    <property type="term" value="F:hydrolase activity"/>
    <property type="evidence" value="ECO:0007669"/>
    <property type="project" value="UniProtKB-KW"/>
</dbReference>
<dbReference type="SUPFAM" id="SSF48024">
    <property type="entry name" value="N-terminal domain of DnaB helicase"/>
    <property type="match status" value="1"/>
</dbReference>
<dbReference type="GO" id="GO:0043139">
    <property type="term" value="F:5'-3' DNA helicase activity"/>
    <property type="evidence" value="ECO:0007669"/>
    <property type="project" value="UniProtKB-EC"/>
</dbReference>
<feature type="domain" description="SF4 helicase" evidence="14">
    <location>
        <begin position="182"/>
        <end position="459"/>
    </location>
</feature>
<keyword evidence="2 13" id="KW-0639">Primosome</keyword>
<name>A0A7V8VDZ0_9BACT</name>
<comment type="function">
    <text evidence="10 13">The main replicative DNA helicase, it participates in initiation and elongation during chromosome replication. Travels ahead of the DNA replisome, separating dsDNA into templates for DNA synthesis. A processive ATP-dependent 5'-3' DNA helicase it has DNA-dependent ATPase activity.</text>
</comment>
<dbReference type="Pfam" id="PF03796">
    <property type="entry name" value="DnaB_C"/>
    <property type="match status" value="1"/>
</dbReference>
<dbReference type="RefSeq" id="WP_194537734.1">
    <property type="nucleotide sequence ID" value="NZ_JACEFB010000005.1"/>
</dbReference>
<keyword evidence="8 13" id="KW-0238">DNA-binding</keyword>
<dbReference type="SUPFAM" id="SSF52540">
    <property type="entry name" value="P-loop containing nucleoside triphosphate hydrolases"/>
    <property type="match status" value="1"/>
</dbReference>
<comment type="caution">
    <text evidence="15">The sequence shown here is derived from an EMBL/GenBank/DDBJ whole genome shotgun (WGS) entry which is preliminary data.</text>
</comment>
<evidence type="ECO:0000313" key="15">
    <source>
        <dbReference type="EMBL" id="MBA2226294.1"/>
    </source>
</evidence>
<dbReference type="GO" id="GO:0006269">
    <property type="term" value="P:DNA replication, synthesis of primer"/>
    <property type="evidence" value="ECO:0007669"/>
    <property type="project" value="UniProtKB-UniRule"/>
</dbReference>
<evidence type="ECO:0000256" key="13">
    <source>
        <dbReference type="RuleBase" id="RU362085"/>
    </source>
</evidence>
<dbReference type="InterPro" id="IPR016136">
    <property type="entry name" value="DNA_helicase_N/primase_C"/>
</dbReference>
<evidence type="ECO:0000256" key="10">
    <source>
        <dbReference type="ARBA" id="ARBA00044932"/>
    </source>
</evidence>
<dbReference type="PANTHER" id="PTHR30153:SF2">
    <property type="entry name" value="REPLICATIVE DNA HELICASE"/>
    <property type="match status" value="1"/>
</dbReference>
<evidence type="ECO:0000256" key="4">
    <source>
        <dbReference type="ARBA" id="ARBA00022741"/>
    </source>
</evidence>
<dbReference type="NCBIfam" id="TIGR00665">
    <property type="entry name" value="DnaB"/>
    <property type="match status" value="1"/>
</dbReference>
<proteinExistence type="inferred from homology"/>
<dbReference type="Proteomes" id="UP000542342">
    <property type="component" value="Unassembled WGS sequence"/>
</dbReference>
<dbReference type="GO" id="GO:0003677">
    <property type="term" value="F:DNA binding"/>
    <property type="evidence" value="ECO:0007669"/>
    <property type="project" value="UniProtKB-UniRule"/>
</dbReference>
<dbReference type="CDD" id="cd00984">
    <property type="entry name" value="DnaB_C"/>
    <property type="match status" value="1"/>
</dbReference>
<gene>
    <name evidence="15" type="primary">dnaB</name>
    <name evidence="15" type="ORF">H0921_09000</name>
</gene>
<evidence type="ECO:0000256" key="11">
    <source>
        <dbReference type="ARBA" id="ARBA00048954"/>
    </source>
</evidence>
<dbReference type="GO" id="GO:1990077">
    <property type="term" value="C:primosome complex"/>
    <property type="evidence" value="ECO:0007669"/>
    <property type="project" value="UniProtKB-UniRule"/>
</dbReference>
<evidence type="ECO:0000259" key="14">
    <source>
        <dbReference type="PROSITE" id="PS51199"/>
    </source>
</evidence>
<evidence type="ECO:0000256" key="12">
    <source>
        <dbReference type="NCBIfam" id="TIGR00665"/>
    </source>
</evidence>
<dbReference type="EC" id="5.6.2.3" evidence="12 13"/>
<evidence type="ECO:0000256" key="2">
    <source>
        <dbReference type="ARBA" id="ARBA00022515"/>
    </source>
</evidence>
<evidence type="ECO:0000256" key="8">
    <source>
        <dbReference type="ARBA" id="ARBA00023125"/>
    </source>
</evidence>
<dbReference type="PANTHER" id="PTHR30153">
    <property type="entry name" value="REPLICATIVE DNA HELICASE DNAB"/>
    <property type="match status" value="1"/>
</dbReference>
<dbReference type="InterPro" id="IPR007692">
    <property type="entry name" value="DNA_helicase_DnaB"/>
</dbReference>
<keyword evidence="5 13" id="KW-0378">Hydrolase</keyword>
<evidence type="ECO:0000256" key="7">
    <source>
        <dbReference type="ARBA" id="ARBA00022840"/>
    </source>
</evidence>
<dbReference type="Gene3D" id="3.40.50.300">
    <property type="entry name" value="P-loop containing nucleotide triphosphate hydrolases"/>
    <property type="match status" value="1"/>
</dbReference>
<evidence type="ECO:0000313" key="16">
    <source>
        <dbReference type="Proteomes" id="UP000542342"/>
    </source>
</evidence>
<evidence type="ECO:0000256" key="5">
    <source>
        <dbReference type="ARBA" id="ARBA00022801"/>
    </source>
</evidence>
<comment type="similarity">
    <text evidence="1 13">Belongs to the helicase family. DnaB subfamily.</text>
</comment>
<keyword evidence="16" id="KW-1185">Reference proteome</keyword>
<evidence type="ECO:0000256" key="3">
    <source>
        <dbReference type="ARBA" id="ARBA00022705"/>
    </source>
</evidence>
<evidence type="ECO:0000256" key="9">
    <source>
        <dbReference type="ARBA" id="ARBA00023235"/>
    </source>
</evidence>
<evidence type="ECO:0000256" key="1">
    <source>
        <dbReference type="ARBA" id="ARBA00008428"/>
    </source>
</evidence>
<dbReference type="SMART" id="SM00382">
    <property type="entry name" value="AAA"/>
    <property type="match status" value="1"/>
</dbReference>
<evidence type="ECO:0000256" key="6">
    <source>
        <dbReference type="ARBA" id="ARBA00022806"/>
    </source>
</evidence>
<sequence length="466" mass="52029">MSDGLNERALPHNLEAEKGVLGGILRDPDELPTVQQLLRPDNFYLDAHQKIYAAILELANENLPIDLVMLHERLKRNKQLEDVGGALYLTELWEAVPTGANAEYHARIVRDAAMVRSLIHAGTEILREAYERTQSADELVAQAERRIMDIARAGLIGETKTLSEAIHEAFARIDARTGRDSSQLAVSGLPTGYVDLDNLLAGLQNSELIVIAARPSVGKTAFALNIVRNVITNYDAATHGGEAGPPVLFVSLEMTRIELAERLLCCQARVDSHKVRKGTLHAEDIQKLMDAGDVLRRAKLYLDDTPSRSMMQIAALARRLMKKHEKEGGLRLVVIDYLQLIEPENRRDPRQEQVAQISRRLKFLARELGIPVVALAQVNRASEERQDHKPRLADLRESGSIEQDADTVLILHRPGRYEGSQEDNILEVIVAKQRNGPTGEITLTYLKPYNRYENYIADISYSGDGL</sequence>
<dbReference type="EMBL" id="JACEFB010000005">
    <property type="protein sequence ID" value="MBA2226294.1"/>
    <property type="molecule type" value="Genomic_DNA"/>
</dbReference>
<accession>A0A7V8VDZ0</accession>
<keyword evidence="6 13" id="KW-0347">Helicase</keyword>
<dbReference type="GO" id="GO:0005829">
    <property type="term" value="C:cytosol"/>
    <property type="evidence" value="ECO:0007669"/>
    <property type="project" value="TreeGrafter"/>
</dbReference>
<keyword evidence="3 13" id="KW-0235">DNA replication</keyword>
<dbReference type="Gene3D" id="1.10.860.10">
    <property type="entry name" value="DNAb Helicase, Chain A"/>
    <property type="match status" value="1"/>
</dbReference>
<reference evidence="15 16" key="1">
    <citation type="submission" date="2020-07" db="EMBL/GenBank/DDBJ databases">
        <title>Thermogemmata thermophila gen. nov., sp. nov., a novel moderate thermophilic planctomycete from a Kamchatka hot spring.</title>
        <authorList>
            <person name="Elcheninov A.G."/>
            <person name="Podosokorskaya O.A."/>
            <person name="Kovaleva O.L."/>
            <person name="Novikov A."/>
            <person name="Bonch-Osmolovskaya E.A."/>
            <person name="Toshchakov S.V."/>
            <person name="Kublanov I.V."/>
        </authorList>
    </citation>
    <scope>NUCLEOTIDE SEQUENCE [LARGE SCALE GENOMIC DNA]</scope>
    <source>
        <strain evidence="15 16">2918</strain>
    </source>
</reference>
<dbReference type="InterPro" id="IPR036185">
    <property type="entry name" value="DNA_heli_DnaB-like_N_sf"/>
</dbReference>
<dbReference type="InterPro" id="IPR007693">
    <property type="entry name" value="DNA_helicase_DnaB-like_N"/>
</dbReference>
<dbReference type="FunFam" id="1.10.860.10:FF:000001">
    <property type="entry name" value="Replicative DNA helicase"/>
    <property type="match status" value="1"/>
</dbReference>
<dbReference type="InterPro" id="IPR003593">
    <property type="entry name" value="AAA+_ATPase"/>
</dbReference>
<dbReference type="AlphaFoldDB" id="A0A7V8VDZ0"/>
<dbReference type="PROSITE" id="PS51199">
    <property type="entry name" value="SF4_HELICASE"/>
    <property type="match status" value="1"/>
</dbReference>
<dbReference type="Pfam" id="PF00772">
    <property type="entry name" value="DnaB"/>
    <property type="match status" value="1"/>
</dbReference>
<dbReference type="GO" id="GO:0005524">
    <property type="term" value="F:ATP binding"/>
    <property type="evidence" value="ECO:0007669"/>
    <property type="project" value="UniProtKB-UniRule"/>
</dbReference>
<keyword evidence="4 13" id="KW-0547">Nucleotide-binding</keyword>
<keyword evidence="7 13" id="KW-0067">ATP-binding</keyword>
<protein>
    <recommendedName>
        <fullName evidence="12 13">Replicative DNA helicase</fullName>
        <ecNumber evidence="12 13">5.6.2.3</ecNumber>
    </recommendedName>
</protein>
<dbReference type="InterPro" id="IPR027417">
    <property type="entry name" value="P-loop_NTPase"/>
</dbReference>
<organism evidence="15 16">
    <name type="scientific">Thermogemmata fonticola</name>
    <dbReference type="NCBI Taxonomy" id="2755323"/>
    <lineage>
        <taxon>Bacteria</taxon>
        <taxon>Pseudomonadati</taxon>
        <taxon>Planctomycetota</taxon>
        <taxon>Planctomycetia</taxon>
        <taxon>Gemmatales</taxon>
        <taxon>Gemmataceae</taxon>
        <taxon>Thermogemmata</taxon>
    </lineage>
</organism>
<comment type="catalytic activity">
    <reaction evidence="11 13">
        <text>ATP + H2O = ADP + phosphate + H(+)</text>
        <dbReference type="Rhea" id="RHEA:13065"/>
        <dbReference type="ChEBI" id="CHEBI:15377"/>
        <dbReference type="ChEBI" id="CHEBI:15378"/>
        <dbReference type="ChEBI" id="CHEBI:30616"/>
        <dbReference type="ChEBI" id="CHEBI:43474"/>
        <dbReference type="ChEBI" id="CHEBI:456216"/>
        <dbReference type="EC" id="5.6.2.3"/>
    </reaction>
</comment>
<dbReference type="InterPro" id="IPR007694">
    <property type="entry name" value="DNA_helicase_DnaB-like_C"/>
</dbReference>